<gene>
    <name evidence="2" type="ORF">SLEP1_g48830</name>
</gene>
<dbReference type="SUPFAM" id="SSF52047">
    <property type="entry name" value="RNI-like"/>
    <property type="match status" value="1"/>
</dbReference>
<dbReference type="InterPro" id="IPR050232">
    <property type="entry name" value="FBL13/AtMIF1-like"/>
</dbReference>
<accession>A0AAV5LX75</accession>
<dbReference type="Pfam" id="PF00646">
    <property type="entry name" value="F-box"/>
    <property type="match status" value="1"/>
</dbReference>
<sequence length="626" mass="71925">MGEDRDSDYVGLPPVLSPDKEDKSFNIFVDLLPRRSGVLSPFYSSDVQRENETNHYSARSDYSDEGHWPEGVWSSPKRRKIPGVDRISELPDSVIHHILSFLPAEDAVKTGVLSKRWMYLWTCAPKLTFRYNPCRPELSVRRFLRFVDKTLFFYSSNKMEKFELDLDCVFAEKERNHLDSLIQKWLRFVTRCLVEELSLKFCGSVYHYPIPQFVFNSSSLTKLSTTECYYAPNGQVCWTSLRVLTIEHAELFNDALQKILAGSPMLKYLKLYACSVITSINISSSSVLEYLEVHRCGHITRIDASSNSRLEKLVLKEMRNDEYEEHNDVIEILCPNLKSVEISGYWFQKICRLLNVSSLIDACLTFELEVSQFDYIDIPKELLEKIKHVKKITLGSYCVQVLSLLEFRGLPSPLYSSSCECLTLNTELNNWYPFGLAHLLHCFPTLQKLVIDMTIISETEESPEYVLSLLEFRGLPSPLSGSSCECLTLNTELNKWYPFGLAHLLYCFPTLQKLVIDMTIISVVEESPDVVFPENYLERVDRTLICLLEHLKTIEITSFIPYQLEPDDLGFVSFLLGNARVLKEMVIHFGCKGSEFDLGEEAKLFDLTQKLLSLPRCSPHAVVLID</sequence>
<dbReference type="Pfam" id="PF08387">
    <property type="entry name" value="FBD"/>
    <property type="match status" value="1"/>
</dbReference>
<dbReference type="InterPro" id="IPR032675">
    <property type="entry name" value="LRR_dom_sf"/>
</dbReference>
<dbReference type="Gene3D" id="3.80.10.10">
    <property type="entry name" value="Ribonuclease Inhibitor"/>
    <property type="match status" value="1"/>
</dbReference>
<dbReference type="AlphaFoldDB" id="A0AAV5LX75"/>
<dbReference type="InterPro" id="IPR036047">
    <property type="entry name" value="F-box-like_dom_sf"/>
</dbReference>
<dbReference type="Gene3D" id="1.20.1280.50">
    <property type="match status" value="1"/>
</dbReference>
<keyword evidence="3" id="KW-1185">Reference proteome</keyword>
<dbReference type="PROSITE" id="PS50181">
    <property type="entry name" value="FBOX"/>
    <property type="match status" value="1"/>
</dbReference>
<dbReference type="CDD" id="cd22160">
    <property type="entry name" value="F-box_AtFBL13-like"/>
    <property type="match status" value="1"/>
</dbReference>
<evidence type="ECO:0000313" key="2">
    <source>
        <dbReference type="EMBL" id="GKV41276.1"/>
    </source>
</evidence>
<dbReference type="EMBL" id="BPVZ01000148">
    <property type="protein sequence ID" value="GKV41276.1"/>
    <property type="molecule type" value="Genomic_DNA"/>
</dbReference>
<dbReference type="InterPro" id="IPR006566">
    <property type="entry name" value="FBD"/>
</dbReference>
<evidence type="ECO:0000259" key="1">
    <source>
        <dbReference type="PROSITE" id="PS50181"/>
    </source>
</evidence>
<evidence type="ECO:0000313" key="3">
    <source>
        <dbReference type="Proteomes" id="UP001054252"/>
    </source>
</evidence>
<dbReference type="Pfam" id="PF23622">
    <property type="entry name" value="LRR_At1g61320_AtMIF1"/>
    <property type="match status" value="1"/>
</dbReference>
<protein>
    <recommendedName>
        <fullName evidence="1">F-box domain-containing protein</fullName>
    </recommendedName>
</protein>
<dbReference type="SMART" id="SM00579">
    <property type="entry name" value="FBD"/>
    <property type="match status" value="1"/>
</dbReference>
<dbReference type="InterPro" id="IPR053781">
    <property type="entry name" value="F-box_AtFBL13-like"/>
</dbReference>
<organism evidence="2 3">
    <name type="scientific">Rubroshorea leprosula</name>
    <dbReference type="NCBI Taxonomy" id="152421"/>
    <lineage>
        <taxon>Eukaryota</taxon>
        <taxon>Viridiplantae</taxon>
        <taxon>Streptophyta</taxon>
        <taxon>Embryophyta</taxon>
        <taxon>Tracheophyta</taxon>
        <taxon>Spermatophyta</taxon>
        <taxon>Magnoliopsida</taxon>
        <taxon>eudicotyledons</taxon>
        <taxon>Gunneridae</taxon>
        <taxon>Pentapetalae</taxon>
        <taxon>rosids</taxon>
        <taxon>malvids</taxon>
        <taxon>Malvales</taxon>
        <taxon>Dipterocarpaceae</taxon>
        <taxon>Rubroshorea</taxon>
    </lineage>
</organism>
<feature type="domain" description="F-box" evidence="1">
    <location>
        <begin position="84"/>
        <end position="132"/>
    </location>
</feature>
<dbReference type="SUPFAM" id="SSF81383">
    <property type="entry name" value="F-box domain"/>
    <property type="match status" value="1"/>
</dbReference>
<reference evidence="2 3" key="1">
    <citation type="journal article" date="2021" name="Commun. Biol.">
        <title>The genome of Shorea leprosula (Dipterocarpaceae) highlights the ecological relevance of drought in aseasonal tropical rainforests.</title>
        <authorList>
            <person name="Ng K.K.S."/>
            <person name="Kobayashi M.J."/>
            <person name="Fawcett J.A."/>
            <person name="Hatakeyama M."/>
            <person name="Paape T."/>
            <person name="Ng C.H."/>
            <person name="Ang C.C."/>
            <person name="Tnah L.H."/>
            <person name="Lee C.T."/>
            <person name="Nishiyama T."/>
            <person name="Sese J."/>
            <person name="O'Brien M.J."/>
            <person name="Copetti D."/>
            <person name="Mohd Noor M.I."/>
            <person name="Ong R.C."/>
            <person name="Putra M."/>
            <person name="Sireger I.Z."/>
            <person name="Indrioko S."/>
            <person name="Kosugi Y."/>
            <person name="Izuno A."/>
            <person name="Isagi Y."/>
            <person name="Lee S.L."/>
            <person name="Shimizu K.K."/>
        </authorList>
    </citation>
    <scope>NUCLEOTIDE SEQUENCE [LARGE SCALE GENOMIC DNA]</scope>
    <source>
        <strain evidence="2">214</strain>
    </source>
</reference>
<dbReference type="PANTHER" id="PTHR31900:SF32">
    <property type="entry name" value="F-BOX_RNI_FBD-LIKE DOMAIN PROTEIN"/>
    <property type="match status" value="1"/>
</dbReference>
<dbReference type="Proteomes" id="UP001054252">
    <property type="component" value="Unassembled WGS sequence"/>
</dbReference>
<dbReference type="PANTHER" id="PTHR31900">
    <property type="entry name" value="F-BOX/RNI SUPERFAMILY PROTEIN-RELATED"/>
    <property type="match status" value="1"/>
</dbReference>
<dbReference type="InterPro" id="IPR001810">
    <property type="entry name" value="F-box_dom"/>
</dbReference>
<name>A0AAV5LX75_9ROSI</name>
<proteinExistence type="predicted"/>
<comment type="caution">
    <text evidence="2">The sequence shown here is derived from an EMBL/GenBank/DDBJ whole genome shotgun (WGS) entry which is preliminary data.</text>
</comment>
<dbReference type="InterPro" id="IPR055357">
    <property type="entry name" value="LRR_At1g61320_AtMIF1"/>
</dbReference>